<dbReference type="EMBL" id="CP146275">
    <property type="protein sequence ID" value="WWT31397.1"/>
    <property type="molecule type" value="Genomic_DNA"/>
</dbReference>
<reference evidence="2 3" key="1">
    <citation type="submission" date="2024-02" db="EMBL/GenBank/DDBJ databases">
        <title>Complete genome sequence of Pelagibacterium nitratireducens ZH15.</title>
        <authorList>
            <person name="Zhao L.H."/>
        </authorList>
    </citation>
    <scope>NUCLEOTIDE SEQUENCE [LARGE SCALE GENOMIC DNA]</scope>
    <source>
        <strain evidence="2 3">ZH15</strain>
    </source>
</reference>
<organism evidence="2 3">
    <name type="scientific">Pelagibacterium nitratireducens</name>
    <dbReference type="NCBI Taxonomy" id="1046114"/>
    <lineage>
        <taxon>Bacteria</taxon>
        <taxon>Pseudomonadati</taxon>
        <taxon>Pseudomonadota</taxon>
        <taxon>Alphaproteobacteria</taxon>
        <taxon>Hyphomicrobiales</taxon>
        <taxon>Devosiaceae</taxon>
        <taxon>Pelagibacterium</taxon>
    </lineage>
</organism>
<keyword evidence="3" id="KW-1185">Reference proteome</keyword>
<feature type="compositionally biased region" description="Basic and acidic residues" evidence="1">
    <location>
        <begin position="17"/>
        <end position="31"/>
    </location>
</feature>
<evidence type="ECO:0000313" key="3">
    <source>
        <dbReference type="Proteomes" id="UP001369958"/>
    </source>
</evidence>
<accession>A0ABZ2HV39</accession>
<evidence type="ECO:0000256" key="1">
    <source>
        <dbReference type="SAM" id="MobiDB-lite"/>
    </source>
</evidence>
<evidence type="ECO:0000313" key="2">
    <source>
        <dbReference type="EMBL" id="WWT31397.1"/>
    </source>
</evidence>
<proteinExistence type="predicted"/>
<dbReference type="Proteomes" id="UP001369958">
    <property type="component" value="Chromosome"/>
</dbReference>
<feature type="region of interest" description="Disordered" evidence="1">
    <location>
        <begin position="1"/>
        <end position="53"/>
    </location>
</feature>
<evidence type="ECO:0008006" key="4">
    <source>
        <dbReference type="Google" id="ProtNLM"/>
    </source>
</evidence>
<gene>
    <name evidence="2" type="ORF">V6617_10150</name>
</gene>
<dbReference type="RefSeq" id="WP_338606867.1">
    <property type="nucleotide sequence ID" value="NZ_CP146275.1"/>
</dbReference>
<sequence length="138" mass="13675">MSETPGKPAAKNAGLSEAEHEAAVDKARGEGHAAGSTEATTRLGDVLGAEGIKGDGGRMAAALDLAVKSPAMAAADVSAYVIANVAANAGASGQDPATYEAERLNAAGLAAPQERAGAKKATINRSEIYSARAKQSKG</sequence>
<name>A0ABZ2HV39_9HYPH</name>
<protein>
    <recommendedName>
        <fullName evidence="4">Phage protein</fullName>
    </recommendedName>
</protein>